<feature type="domain" description="Polymerase beta nucleotidyltransferase" evidence="1">
    <location>
        <begin position="65"/>
        <end position="144"/>
    </location>
</feature>
<dbReference type="InterPro" id="IPR043519">
    <property type="entry name" value="NT_sf"/>
</dbReference>
<protein>
    <recommendedName>
        <fullName evidence="1">Polymerase beta nucleotidyltransferase domain-containing protein</fullName>
    </recommendedName>
</protein>
<dbReference type="RefSeq" id="WP_227773424.1">
    <property type="nucleotide sequence ID" value="NZ_BAABKX010000018.1"/>
</dbReference>
<dbReference type="NCBIfam" id="NF047752">
    <property type="entry name" value="MntA_antitoxin"/>
    <property type="match status" value="1"/>
</dbReference>
<dbReference type="AlphaFoldDB" id="A0AAV3UP40"/>
<reference evidence="2 3" key="1">
    <citation type="journal article" date="2019" name="Int. J. Syst. Evol. Microbiol.">
        <title>The Global Catalogue of Microorganisms (GCM) 10K type strain sequencing project: providing services to taxonomists for standard genome sequencing and annotation.</title>
        <authorList>
            <consortium name="The Broad Institute Genomics Platform"/>
            <consortium name="The Broad Institute Genome Sequencing Center for Infectious Disease"/>
            <person name="Wu L."/>
            <person name="Ma J."/>
        </authorList>
    </citation>
    <scope>NUCLEOTIDE SEQUENCE [LARGE SCALE GENOMIC DNA]</scope>
    <source>
        <strain evidence="2 3">JCM 17504</strain>
    </source>
</reference>
<dbReference type="EMBL" id="BAABKX010000018">
    <property type="protein sequence ID" value="GAA5060261.1"/>
    <property type="molecule type" value="Genomic_DNA"/>
</dbReference>
<name>A0AAV3UP40_9EURY</name>
<dbReference type="InterPro" id="IPR052930">
    <property type="entry name" value="TA_antitoxin_MntA"/>
</dbReference>
<dbReference type="PANTHER" id="PTHR43852">
    <property type="entry name" value="NUCLEOTIDYLTRANSFERASE"/>
    <property type="match status" value="1"/>
</dbReference>
<comment type="caution">
    <text evidence="2">The sequence shown here is derived from an EMBL/GenBank/DDBJ whole genome shotgun (WGS) entry which is preliminary data.</text>
</comment>
<evidence type="ECO:0000313" key="3">
    <source>
        <dbReference type="Proteomes" id="UP001501729"/>
    </source>
</evidence>
<dbReference type="InterPro" id="IPR041633">
    <property type="entry name" value="Polbeta"/>
</dbReference>
<dbReference type="SUPFAM" id="SSF81301">
    <property type="entry name" value="Nucleotidyltransferase"/>
    <property type="match status" value="1"/>
</dbReference>
<organism evidence="2 3">
    <name type="scientific">Haladaptatus pallidirubidus</name>
    <dbReference type="NCBI Taxonomy" id="1008152"/>
    <lineage>
        <taxon>Archaea</taxon>
        <taxon>Methanobacteriati</taxon>
        <taxon>Methanobacteriota</taxon>
        <taxon>Stenosarchaea group</taxon>
        <taxon>Halobacteria</taxon>
        <taxon>Halobacteriales</taxon>
        <taxon>Haladaptataceae</taxon>
        <taxon>Haladaptatus</taxon>
    </lineage>
</organism>
<sequence>MTGEASDCYDYRSGCQSKYRIRTVEHSIKYVARVLLDIMWERKETTIPNLNVDLIVEVIDETPATLTILYGSYARGDATVTSDIDLAVEFGESLSSSERTQARLDLVERLTTKLNTDAIDVVPLSQVPPALLEEILTDGILIYGSPIDVERYSDQTVKTTSHQERLAEFDDLLADLEQVV</sequence>
<dbReference type="PANTHER" id="PTHR43852:SF3">
    <property type="entry name" value="NUCLEOTIDYLTRANSFERASE"/>
    <property type="match status" value="1"/>
</dbReference>
<dbReference type="Gene3D" id="3.30.460.10">
    <property type="entry name" value="Beta Polymerase, domain 2"/>
    <property type="match status" value="1"/>
</dbReference>
<dbReference type="Pfam" id="PF18765">
    <property type="entry name" value="Polbeta"/>
    <property type="match status" value="1"/>
</dbReference>
<dbReference type="Proteomes" id="UP001501729">
    <property type="component" value="Unassembled WGS sequence"/>
</dbReference>
<accession>A0AAV3UP40</accession>
<gene>
    <name evidence="2" type="ORF">GCM10025751_45210</name>
</gene>
<dbReference type="CDD" id="cd05403">
    <property type="entry name" value="NT_KNTase_like"/>
    <property type="match status" value="1"/>
</dbReference>
<dbReference type="GeneID" id="68613618"/>
<keyword evidence="3" id="KW-1185">Reference proteome</keyword>
<evidence type="ECO:0000313" key="2">
    <source>
        <dbReference type="EMBL" id="GAA5060261.1"/>
    </source>
</evidence>
<evidence type="ECO:0000259" key="1">
    <source>
        <dbReference type="Pfam" id="PF18765"/>
    </source>
</evidence>
<proteinExistence type="predicted"/>